<sequence length="181" mass="20427">MTDKASGSERSSNDPRRDEERFHSIYSELRSAARRARRGGPGQTLNTTALVHEAWLKLRQSDRQYADEEHYVSTAAVAMRQVLVDHARYRAAACRDREQEVPILTNDLDEFAARSSVELLALDEALNDLADFDARGADLVVLRFFGGVSLERAAEILKTSRRTAARDWARARAFLAARLQH</sequence>
<dbReference type="GO" id="GO:0003700">
    <property type="term" value="F:DNA-binding transcription factor activity"/>
    <property type="evidence" value="ECO:0007669"/>
    <property type="project" value="InterPro"/>
</dbReference>
<evidence type="ECO:0000313" key="2">
    <source>
        <dbReference type="EMBL" id="AKS41333.1"/>
    </source>
</evidence>
<dbReference type="OrthoDB" id="128473at2"/>
<dbReference type="InterPro" id="IPR014284">
    <property type="entry name" value="RNA_pol_sigma-70_dom"/>
</dbReference>
<feature type="domain" description="RNA polymerase sigma-70 ECF-like HTH" evidence="1">
    <location>
        <begin position="14"/>
        <end position="180"/>
    </location>
</feature>
<reference evidence="2 3" key="1">
    <citation type="submission" date="2015-07" db="EMBL/GenBank/DDBJ databases">
        <authorList>
            <person name="Noorani M."/>
        </authorList>
    </citation>
    <scope>NUCLEOTIDE SEQUENCE [LARGE SCALE GENOMIC DNA]</scope>
    <source>
        <strain evidence="2 3">KCTC 42284</strain>
    </source>
</reference>
<name>A0A0K0XUH1_9GAMM</name>
<dbReference type="KEGG" id="wma:WM2015_952"/>
<proteinExistence type="predicted"/>
<dbReference type="InterPro" id="IPR013324">
    <property type="entry name" value="RNA_pol_sigma_r3/r4-like"/>
</dbReference>
<keyword evidence="3" id="KW-1185">Reference proteome</keyword>
<dbReference type="InterPro" id="IPR036388">
    <property type="entry name" value="WH-like_DNA-bd_sf"/>
</dbReference>
<dbReference type="Pfam" id="PF07638">
    <property type="entry name" value="Sigma70_ECF"/>
    <property type="match status" value="1"/>
</dbReference>
<dbReference type="NCBIfam" id="TIGR02937">
    <property type="entry name" value="sigma70-ECF"/>
    <property type="match status" value="1"/>
</dbReference>
<dbReference type="EMBL" id="CP012154">
    <property type="protein sequence ID" value="AKS41333.1"/>
    <property type="molecule type" value="Genomic_DNA"/>
</dbReference>
<gene>
    <name evidence="2" type="ORF">WM2015_952</name>
</gene>
<evidence type="ECO:0000259" key="1">
    <source>
        <dbReference type="Pfam" id="PF07638"/>
    </source>
</evidence>
<dbReference type="SUPFAM" id="SSF88659">
    <property type="entry name" value="Sigma3 and sigma4 domains of RNA polymerase sigma factors"/>
    <property type="match status" value="1"/>
</dbReference>
<dbReference type="GO" id="GO:0006352">
    <property type="term" value="P:DNA-templated transcription initiation"/>
    <property type="evidence" value="ECO:0007669"/>
    <property type="project" value="InterPro"/>
</dbReference>
<dbReference type="InterPro" id="IPR053812">
    <property type="entry name" value="HTH_Sigma70_ECF-like"/>
</dbReference>
<protein>
    <submittedName>
        <fullName evidence="2">ECF sigma factor family protein</fullName>
    </submittedName>
</protein>
<accession>A0A0K0XUH1</accession>
<dbReference type="NCBIfam" id="TIGR02999">
    <property type="entry name" value="Sig-70_X6"/>
    <property type="match status" value="1"/>
</dbReference>
<dbReference type="Gene3D" id="1.10.10.10">
    <property type="entry name" value="Winged helix-like DNA-binding domain superfamily/Winged helix DNA-binding domain"/>
    <property type="match status" value="1"/>
</dbReference>
<organism evidence="2 3">
    <name type="scientific">Wenzhouxiangella marina</name>
    <dbReference type="NCBI Taxonomy" id="1579979"/>
    <lineage>
        <taxon>Bacteria</taxon>
        <taxon>Pseudomonadati</taxon>
        <taxon>Pseudomonadota</taxon>
        <taxon>Gammaproteobacteria</taxon>
        <taxon>Chromatiales</taxon>
        <taxon>Wenzhouxiangellaceae</taxon>
        <taxon>Wenzhouxiangella</taxon>
    </lineage>
</organism>
<dbReference type="InterPro" id="IPR011517">
    <property type="entry name" value="RNA_pol_sigma70_ECF-like"/>
</dbReference>
<dbReference type="AlphaFoldDB" id="A0A0K0XUH1"/>
<evidence type="ECO:0000313" key="3">
    <source>
        <dbReference type="Proteomes" id="UP000066624"/>
    </source>
</evidence>
<dbReference type="RefSeq" id="WP_049724974.1">
    <property type="nucleotide sequence ID" value="NZ_CP012154.1"/>
</dbReference>
<dbReference type="Proteomes" id="UP000066624">
    <property type="component" value="Chromosome"/>
</dbReference>
<dbReference type="STRING" id="1579979.WM2015_952"/>